<accession>X1PS89</accession>
<proteinExistence type="predicted"/>
<protein>
    <submittedName>
        <fullName evidence="1">Uncharacterized protein</fullName>
    </submittedName>
</protein>
<dbReference type="AlphaFoldDB" id="X1PS89"/>
<reference evidence="1" key="1">
    <citation type="journal article" date="2014" name="Front. Microbiol.">
        <title>High frequency of phylogenetically diverse reductive dehalogenase-homologous genes in deep subseafloor sedimentary metagenomes.</title>
        <authorList>
            <person name="Kawai M."/>
            <person name="Futagami T."/>
            <person name="Toyoda A."/>
            <person name="Takaki Y."/>
            <person name="Nishi S."/>
            <person name="Hori S."/>
            <person name="Arai W."/>
            <person name="Tsubouchi T."/>
            <person name="Morono Y."/>
            <person name="Uchiyama I."/>
            <person name="Ito T."/>
            <person name="Fujiyama A."/>
            <person name="Inagaki F."/>
            <person name="Takami H."/>
        </authorList>
    </citation>
    <scope>NUCLEOTIDE SEQUENCE</scope>
    <source>
        <strain evidence="1">Expedition CK06-06</strain>
    </source>
</reference>
<organism evidence="1">
    <name type="scientific">marine sediment metagenome</name>
    <dbReference type="NCBI Taxonomy" id="412755"/>
    <lineage>
        <taxon>unclassified sequences</taxon>
        <taxon>metagenomes</taxon>
        <taxon>ecological metagenomes</taxon>
    </lineage>
</organism>
<feature type="non-terminal residue" evidence="1">
    <location>
        <position position="1"/>
    </location>
</feature>
<gene>
    <name evidence="1" type="ORF">S06H3_53918</name>
</gene>
<evidence type="ECO:0000313" key="1">
    <source>
        <dbReference type="EMBL" id="GAI58698.1"/>
    </source>
</evidence>
<sequence>PAILSCLTVTGNVLKDKQLKSGSPGEEIPKRANCLNLTGL</sequence>
<name>X1PS89_9ZZZZ</name>
<comment type="caution">
    <text evidence="1">The sequence shown here is derived from an EMBL/GenBank/DDBJ whole genome shotgun (WGS) entry which is preliminary data.</text>
</comment>
<dbReference type="EMBL" id="BARV01034425">
    <property type="protein sequence ID" value="GAI58698.1"/>
    <property type="molecule type" value="Genomic_DNA"/>
</dbReference>